<reference evidence="1 2" key="1">
    <citation type="journal article" date="2017" name="Genome Announc.">
        <title>Draft Genome Sequence of Romboutsia weinsteinii sp. nov. Strain CCRI-19649(T) Isolated from Surface Water.</title>
        <authorList>
            <person name="Maheux A.F."/>
            <person name="Boudreau D.K."/>
            <person name="Berube E."/>
            <person name="Boissinot M."/>
            <person name="Cantin P."/>
            <person name="Raymond F."/>
            <person name="Corbeil J."/>
            <person name="Omar R.F."/>
            <person name="Bergeron M.G."/>
        </authorList>
    </citation>
    <scope>NUCLEOTIDE SEQUENCE [LARGE SCALE GENOMIC DNA]</scope>
    <source>
        <strain evidence="1 2">CCRI-19649</strain>
    </source>
</reference>
<sequence length="61" mass="7035">MTIFQAVELNKRNKFPNKESTIKRDVKIIIGSATIYVPFDATKSLQAIIRELSNTELRINR</sequence>
<organism evidence="1 2">
    <name type="scientific">Romboutsia weinsteinii</name>
    <dbReference type="NCBI Taxonomy" id="2020949"/>
    <lineage>
        <taxon>Bacteria</taxon>
        <taxon>Bacillati</taxon>
        <taxon>Bacillota</taxon>
        <taxon>Clostridia</taxon>
        <taxon>Peptostreptococcales</taxon>
        <taxon>Peptostreptococcaceae</taxon>
        <taxon>Romboutsia</taxon>
    </lineage>
</organism>
<evidence type="ECO:0000313" key="1">
    <source>
        <dbReference type="EMBL" id="RDY27313.1"/>
    </source>
</evidence>
<dbReference type="RefSeq" id="WP_094368356.1">
    <property type="nucleotide sequence ID" value="NZ_NOJY02000014.1"/>
</dbReference>
<dbReference type="EMBL" id="NOJY02000014">
    <property type="protein sequence ID" value="RDY27313.1"/>
    <property type="molecule type" value="Genomic_DNA"/>
</dbReference>
<evidence type="ECO:0000313" key="2">
    <source>
        <dbReference type="Proteomes" id="UP000215694"/>
    </source>
</evidence>
<dbReference type="AlphaFoldDB" id="A0A371J3M2"/>
<proteinExistence type="predicted"/>
<accession>A0A371J3M2</accession>
<gene>
    <name evidence="1" type="ORF">CHL78_010020</name>
</gene>
<keyword evidence="2" id="KW-1185">Reference proteome</keyword>
<comment type="caution">
    <text evidence="1">The sequence shown here is derived from an EMBL/GenBank/DDBJ whole genome shotgun (WGS) entry which is preliminary data.</text>
</comment>
<name>A0A371J3M2_9FIRM</name>
<protein>
    <submittedName>
        <fullName evidence="1">Uncharacterized protein</fullName>
    </submittedName>
</protein>
<dbReference type="Proteomes" id="UP000215694">
    <property type="component" value="Unassembled WGS sequence"/>
</dbReference>